<gene>
    <name evidence="2" type="ordered locus">REQ_01050</name>
</gene>
<sequence>MGHTAGQIIPLALGMIVSPIPVAALIAILLSARARTNAFAFTAAAVAASVVVVGITAATTGTSAAHAGRAAHPTQLIFATLFGLVFVVLAVLTWRGRPRNGAPAVMPTWMAQIDTMGPGRAAVLSLLLTVPNAKNLPLELKAGALIAEGHLPPSHAAALTALFAVLGGTALIVLAVLAAVPSKRVTAALGVVKEELIQHNAAIMTVLFVLLAGLQVSHIVTALTA</sequence>
<dbReference type="InterPro" id="IPR021315">
    <property type="entry name" value="Gap/Sap"/>
</dbReference>
<evidence type="ECO:0000313" key="2">
    <source>
        <dbReference type="EMBL" id="CBH46257.1"/>
    </source>
</evidence>
<evidence type="ECO:0000313" key="3">
    <source>
        <dbReference type="Proteomes" id="UP000006892"/>
    </source>
</evidence>
<dbReference type="KEGG" id="req:REQ_01050"/>
<feature type="transmembrane region" description="Helical" evidence="1">
    <location>
        <begin position="156"/>
        <end position="180"/>
    </location>
</feature>
<keyword evidence="1" id="KW-1133">Transmembrane helix</keyword>
<dbReference type="EMBL" id="FN563149">
    <property type="protein sequence ID" value="CBH46257.1"/>
    <property type="molecule type" value="Genomic_DNA"/>
</dbReference>
<accession>A0A3S5Y143</accession>
<organism evidence="2">
    <name type="scientific">Rhodococcus hoagii (strain 103S)</name>
    <name type="common">Rhodococcus equi</name>
    <dbReference type="NCBI Taxonomy" id="685727"/>
    <lineage>
        <taxon>Bacteria</taxon>
        <taxon>Bacillati</taxon>
        <taxon>Actinomycetota</taxon>
        <taxon>Actinomycetes</taxon>
        <taxon>Mycobacteriales</taxon>
        <taxon>Nocardiaceae</taxon>
        <taxon>Prescottella</taxon>
    </lineage>
</organism>
<feature type="transmembrane region" description="Helical" evidence="1">
    <location>
        <begin position="38"/>
        <end position="64"/>
    </location>
</feature>
<name>A0A3S5Y143_RHOH1</name>
<dbReference type="RefSeq" id="WP_013414439.1">
    <property type="nucleotide sequence ID" value="NC_014659.1"/>
</dbReference>
<dbReference type="AlphaFoldDB" id="A0A3S5Y143"/>
<dbReference type="Proteomes" id="UP001154400">
    <property type="component" value="Chromosome"/>
</dbReference>
<feature type="transmembrane region" description="Helical" evidence="1">
    <location>
        <begin position="76"/>
        <end position="94"/>
    </location>
</feature>
<proteinExistence type="predicted"/>
<reference evidence="2" key="1">
    <citation type="journal article" date="2010" name="PLoS Genet.">
        <title>The genome of a pathogenic rhodococcus: cooptive virulence underpinned by key gene acquisitions.</title>
        <authorList>
            <person name="Letek M."/>
            <person name="Gonzalez P."/>
            <person name="Macarthur I."/>
            <person name="Rodriguez H."/>
            <person name="Freeman T.C."/>
            <person name="Valero-Rello A."/>
            <person name="Blanco M."/>
            <person name="Buckley T."/>
            <person name="Cherevach I."/>
            <person name="Fahey R."/>
            <person name="Hapeshi A."/>
            <person name="Holdstock J."/>
            <person name="Leadon D."/>
            <person name="Navas J."/>
            <person name="Ocampo A."/>
            <person name="Quail M.A."/>
            <person name="Sanders M."/>
            <person name="Scortti M.M."/>
            <person name="Prescott J.F."/>
            <person name="Fogarty U."/>
            <person name="Meijer W.G."/>
            <person name="Parkhill J."/>
            <person name="Bentley S.D."/>
            <person name="Vazquez-Boland J.A."/>
        </authorList>
    </citation>
    <scope>NUCLEOTIDE SEQUENCE [LARGE SCALE GENOMIC DNA]</scope>
    <source>
        <strain evidence="2 3">103S</strain>
    </source>
</reference>
<feature type="transmembrane region" description="Helical" evidence="1">
    <location>
        <begin position="201"/>
        <end position="223"/>
    </location>
</feature>
<dbReference type="Pfam" id="PF11139">
    <property type="entry name" value="SfLAP"/>
    <property type="match status" value="1"/>
</dbReference>
<protein>
    <submittedName>
        <fullName evidence="2">Integral membrane protein</fullName>
    </submittedName>
</protein>
<keyword evidence="1" id="KW-0812">Transmembrane</keyword>
<keyword evidence="1" id="KW-0472">Membrane</keyword>
<evidence type="ECO:0000256" key="1">
    <source>
        <dbReference type="SAM" id="Phobius"/>
    </source>
</evidence>
<feature type="transmembrane region" description="Helical" evidence="1">
    <location>
        <begin position="12"/>
        <end position="32"/>
    </location>
</feature>